<evidence type="ECO:0000313" key="3">
    <source>
        <dbReference type="Proteomes" id="UP000269998"/>
    </source>
</evidence>
<name>A0A447GCZ2_9MYCO</name>
<sequence length="95" mass="10307">MSSHNTPLGIIVGIDDSPSAKVAVRWARREAELRNVALAVRVCSEFGCHRTKPNETERNGSSIHRHRCPEPLIARGTAPSGRPTCPASSAWPARP</sequence>
<dbReference type="Gene3D" id="3.40.50.620">
    <property type="entry name" value="HUPs"/>
    <property type="match status" value="1"/>
</dbReference>
<gene>
    <name evidence="2" type="ORF">MB901379_01912</name>
</gene>
<dbReference type="EMBL" id="LR130759">
    <property type="protein sequence ID" value="VDM88351.1"/>
    <property type="molecule type" value="Genomic_DNA"/>
</dbReference>
<organism evidence="2 3">
    <name type="scientific">Mycobacterium basiliense</name>
    <dbReference type="NCBI Taxonomy" id="2094119"/>
    <lineage>
        <taxon>Bacteria</taxon>
        <taxon>Bacillati</taxon>
        <taxon>Actinomycetota</taxon>
        <taxon>Actinomycetes</taxon>
        <taxon>Mycobacteriales</taxon>
        <taxon>Mycobacteriaceae</taxon>
        <taxon>Mycobacterium</taxon>
    </lineage>
</organism>
<dbReference type="KEGG" id="mbai:MB901379_01912"/>
<evidence type="ECO:0000313" key="2">
    <source>
        <dbReference type="EMBL" id="VDM88351.1"/>
    </source>
</evidence>
<dbReference type="Proteomes" id="UP000269998">
    <property type="component" value="Chromosome"/>
</dbReference>
<keyword evidence="3" id="KW-1185">Reference proteome</keyword>
<dbReference type="InterPro" id="IPR014729">
    <property type="entry name" value="Rossmann-like_a/b/a_fold"/>
</dbReference>
<accession>A0A447GCZ2</accession>
<reference evidence="3" key="1">
    <citation type="submission" date="2018-02" db="EMBL/GenBank/DDBJ databases">
        <authorList>
            <person name="Seth-Smith MB H."/>
            <person name="Seth-Smith H."/>
        </authorList>
    </citation>
    <scope>NUCLEOTIDE SEQUENCE [LARGE SCALE GENOMIC DNA]</scope>
</reference>
<protein>
    <submittedName>
        <fullName evidence="2">Universal stress protein/MT2698</fullName>
    </submittedName>
</protein>
<feature type="region of interest" description="Disordered" evidence="1">
    <location>
        <begin position="51"/>
        <end position="95"/>
    </location>
</feature>
<dbReference type="AlphaFoldDB" id="A0A447GCZ2"/>
<proteinExistence type="predicted"/>
<evidence type="ECO:0000256" key="1">
    <source>
        <dbReference type="SAM" id="MobiDB-lite"/>
    </source>
</evidence>